<keyword evidence="1" id="KW-0408">Iron</keyword>
<dbReference type="EMBL" id="NBII01000002">
    <property type="protein sequence ID" value="PAV21670.1"/>
    <property type="molecule type" value="Genomic_DNA"/>
</dbReference>
<comment type="similarity">
    <text evidence="1">Belongs to the iron/ascorbate-dependent oxidoreductase family.</text>
</comment>
<dbReference type="InterPro" id="IPR027443">
    <property type="entry name" value="IPNS-like_sf"/>
</dbReference>
<reference evidence="4 5" key="1">
    <citation type="journal article" date="2017" name="Mol. Ecol.">
        <title>Comparative and population genomic landscape of Phellinus noxius: A hypervariable fungus causing root rot in trees.</title>
        <authorList>
            <person name="Chung C.L."/>
            <person name="Lee T.J."/>
            <person name="Akiba M."/>
            <person name="Lee H.H."/>
            <person name="Kuo T.H."/>
            <person name="Liu D."/>
            <person name="Ke H.M."/>
            <person name="Yokoi T."/>
            <person name="Roa M.B."/>
            <person name="Lu M.J."/>
            <person name="Chang Y.Y."/>
            <person name="Ann P.J."/>
            <person name="Tsai J.N."/>
            <person name="Chen C.Y."/>
            <person name="Tzean S.S."/>
            <person name="Ota Y."/>
            <person name="Hattori T."/>
            <person name="Sahashi N."/>
            <person name="Liou R.F."/>
            <person name="Kikuchi T."/>
            <person name="Tsai I.J."/>
        </authorList>
    </citation>
    <scope>NUCLEOTIDE SEQUENCE [LARGE SCALE GENOMIC DNA]</scope>
    <source>
        <strain evidence="4 5">FFPRI411160</strain>
    </source>
</reference>
<comment type="caution">
    <text evidence="4">The sequence shown here is derived from an EMBL/GenBank/DDBJ whole genome shotgun (WGS) entry which is preliminary data.</text>
</comment>
<dbReference type="InParanoid" id="A0A286UQ21"/>
<dbReference type="InterPro" id="IPR044861">
    <property type="entry name" value="IPNS-like_FE2OG_OXY"/>
</dbReference>
<gene>
    <name evidence="4" type="ORF">PNOK_0162700</name>
</gene>
<evidence type="ECO:0000256" key="2">
    <source>
        <dbReference type="SAM" id="MobiDB-lite"/>
    </source>
</evidence>
<feature type="region of interest" description="Disordered" evidence="2">
    <location>
        <begin position="353"/>
        <end position="373"/>
    </location>
</feature>
<keyword evidence="1" id="KW-0479">Metal-binding</keyword>
<accession>A0A286UQ21</accession>
<dbReference type="OrthoDB" id="406156at2759"/>
<evidence type="ECO:0000259" key="3">
    <source>
        <dbReference type="PROSITE" id="PS51471"/>
    </source>
</evidence>
<dbReference type="Pfam" id="PF14226">
    <property type="entry name" value="DIOX_N"/>
    <property type="match status" value="1"/>
</dbReference>
<sequence>MPGLALPPFPDNVPTHPLLVVDYELIKAGNTQEIDKLWNAATELGFWYLKNHGADQEVNGMFDMGAETMKLPMEEKMKFEQGDAGQSFGYKAAGANATDEYGNLDTVEFINVSKDDALAYPEVVHRTYPPTVNDRMESTITPFVRKSLEVNNTILAILEKKLGLPEGALLDIHSDKIPSCSEARCIRNPPVRANNNLLDSEVPSSGGGGGAEGDKVALGAHTDFGSLSFLHNRLGGLQVLVPESESWQYVRPLPGHAICNVGDALTLFSGGILRSNLHRVVPPPGAQGAYERWSLVFFTRPGNSMNLSVLKEKSGVINEAFGKLEREMQVKYEPNVTASEWFARRVKNQRIKNRTGPETWRASRGMEHKPEAL</sequence>
<dbReference type="Gene3D" id="2.60.120.330">
    <property type="entry name" value="B-lactam Antibiotic, Isopenicillin N Synthase, Chain"/>
    <property type="match status" value="1"/>
</dbReference>
<proteinExistence type="inferred from homology"/>
<feature type="compositionally biased region" description="Basic and acidic residues" evidence="2">
    <location>
        <begin position="364"/>
        <end position="373"/>
    </location>
</feature>
<dbReference type="STRING" id="2282107.A0A286UQ21"/>
<dbReference type="Pfam" id="PF03171">
    <property type="entry name" value="2OG-FeII_Oxy"/>
    <property type="match status" value="1"/>
</dbReference>
<dbReference type="GO" id="GO:0016491">
    <property type="term" value="F:oxidoreductase activity"/>
    <property type="evidence" value="ECO:0007669"/>
    <property type="project" value="UniProtKB-KW"/>
</dbReference>
<dbReference type="Proteomes" id="UP000217199">
    <property type="component" value="Unassembled WGS sequence"/>
</dbReference>
<evidence type="ECO:0000313" key="5">
    <source>
        <dbReference type="Proteomes" id="UP000217199"/>
    </source>
</evidence>
<keyword evidence="5" id="KW-1185">Reference proteome</keyword>
<organism evidence="4 5">
    <name type="scientific">Pyrrhoderma noxium</name>
    <dbReference type="NCBI Taxonomy" id="2282107"/>
    <lineage>
        <taxon>Eukaryota</taxon>
        <taxon>Fungi</taxon>
        <taxon>Dikarya</taxon>
        <taxon>Basidiomycota</taxon>
        <taxon>Agaricomycotina</taxon>
        <taxon>Agaricomycetes</taxon>
        <taxon>Hymenochaetales</taxon>
        <taxon>Hymenochaetaceae</taxon>
        <taxon>Pyrrhoderma</taxon>
    </lineage>
</organism>
<feature type="domain" description="Fe2OG dioxygenase" evidence="3">
    <location>
        <begin position="176"/>
        <end position="301"/>
    </location>
</feature>
<name>A0A286UQ21_9AGAM</name>
<protein>
    <submittedName>
        <fullName evidence="4">Clavaminate synthase</fullName>
    </submittedName>
</protein>
<dbReference type="PANTHER" id="PTHR47990">
    <property type="entry name" value="2-OXOGLUTARATE (2OG) AND FE(II)-DEPENDENT OXYGENASE SUPERFAMILY PROTEIN-RELATED"/>
    <property type="match status" value="1"/>
</dbReference>
<dbReference type="InterPro" id="IPR050231">
    <property type="entry name" value="Iron_ascorbate_oxido_reductase"/>
</dbReference>
<dbReference type="PROSITE" id="PS51471">
    <property type="entry name" value="FE2OG_OXY"/>
    <property type="match status" value="1"/>
</dbReference>
<dbReference type="GO" id="GO:0046872">
    <property type="term" value="F:metal ion binding"/>
    <property type="evidence" value="ECO:0007669"/>
    <property type="project" value="UniProtKB-KW"/>
</dbReference>
<keyword evidence="1" id="KW-0560">Oxidoreductase</keyword>
<dbReference type="AlphaFoldDB" id="A0A286UQ21"/>
<evidence type="ECO:0000256" key="1">
    <source>
        <dbReference type="RuleBase" id="RU003682"/>
    </source>
</evidence>
<dbReference type="InterPro" id="IPR005123">
    <property type="entry name" value="Oxoglu/Fe-dep_dioxygenase_dom"/>
</dbReference>
<dbReference type="SUPFAM" id="SSF51197">
    <property type="entry name" value="Clavaminate synthase-like"/>
    <property type="match status" value="1"/>
</dbReference>
<evidence type="ECO:0000313" key="4">
    <source>
        <dbReference type="EMBL" id="PAV21670.1"/>
    </source>
</evidence>
<dbReference type="InterPro" id="IPR026992">
    <property type="entry name" value="DIOX_N"/>
</dbReference>